<feature type="domain" description="DUF3741" evidence="3">
    <location>
        <begin position="92"/>
        <end position="107"/>
    </location>
</feature>
<dbReference type="Proteomes" id="UP001327560">
    <property type="component" value="Chromosome 1"/>
</dbReference>
<evidence type="ECO:0000259" key="2">
    <source>
        <dbReference type="Pfam" id="PF14309"/>
    </source>
</evidence>
<dbReference type="EMBL" id="CP136890">
    <property type="protein sequence ID" value="WOK94785.1"/>
    <property type="molecule type" value="Genomic_DNA"/>
</dbReference>
<feature type="region of interest" description="Disordered" evidence="1">
    <location>
        <begin position="129"/>
        <end position="182"/>
    </location>
</feature>
<reference evidence="4 5" key="1">
    <citation type="submission" date="2023-10" db="EMBL/GenBank/DDBJ databases">
        <title>Chromosome-scale genome assembly provides insights into flower coloration mechanisms of Canna indica.</title>
        <authorList>
            <person name="Li C."/>
        </authorList>
    </citation>
    <scope>NUCLEOTIDE SEQUENCE [LARGE SCALE GENOMIC DNA]</scope>
    <source>
        <tissue evidence="4">Flower</tissue>
    </source>
</reference>
<dbReference type="PANTHER" id="PTHR40836">
    <property type="entry name" value="RB1-INDUCIBLE COILED-COIL PROTEIN"/>
    <property type="match status" value="1"/>
</dbReference>
<accession>A0AAQ3Q1A5</accession>
<dbReference type="InterPro" id="IPR032795">
    <property type="entry name" value="DUF3741-assoc"/>
</dbReference>
<protein>
    <recommendedName>
        <fullName evidence="6">DUF4378 domain-containing protein</fullName>
    </recommendedName>
</protein>
<keyword evidence="5" id="KW-1185">Reference proteome</keyword>
<proteinExistence type="predicted"/>
<sequence length="885" mass="99944">MPGPMGGITHIFDSRKTGKSYKLGHKKHTDGFEAPRNSLDISINVSRGFHHYVSEEIPVRSHSSKMNYCSNEASMKKFIDGEISARTSESQAAPSVVARLMGMDSMPLERSTKVHAKEQEAARVRQSMEIISKPMESSSAMETSRSSTSSRQPNRVLLPNANRRDYKTERTRKPQPRKHPQEELLEKFKKEFEAWQASKLREHPGQQKNHNLGDGKDYRTLAQEVLNKEKMAKYMDTKKILAEKRSTESKEVSTAKQNVDTQQGSSLQNHGHLNKLTESFLNNSMTSKLGTRANDPEHLPVAKIDRKQGRSCSPTRIVILKPNFDRFDRNEEPFAAASYDKLGKECSMEDFLEEVKDRLRYEVQGNSGNNVKTRGSEKGTLFSERSVDPKRIARDIAKQIRESVTKDIGNNLMRSESTRSIRSDILMNTPDSPEFMRRDTRKFLSEKSKNVLKNDIVLKQPLVNHEDSVSSSLNKGKSIPSLMSDFSNKRENVEYWKEKKGVAESIPRHTEKFVALDADSASQINLIRSFSAPVSGTAFGKLLLEEQHISGAQIRRKHEASEHNYSEVRRQRKDSFNLRGTVSNLRHNLNLKGKLFGKKTRLIKEPIAGEFNSLNDIQTAPSVQENSTEVPPSPASVSSSSPDEFCRQDNPSPISPLEVMEYHTSPCISEELSSKSPEPVLSEKVEHGGPDTAVEEQLHKQETIEIESRDAVHLHDLLVTSGLYEDKSTDQANSRLDALTRPISHQIFEEVEEAYNKYGKVDTESSIIHNDDIAIGHKLLFDLVNEALQTVVGPKINCSMFKRWILGPAASPNGKSLLDDLWNQIQSYINPSLDESGTLERMVVEDLKTTTWPTMLYEDMDVVGRQIERVILQNLINDALVDFCS</sequence>
<evidence type="ECO:0000259" key="3">
    <source>
        <dbReference type="Pfam" id="PF14383"/>
    </source>
</evidence>
<feature type="compositionally biased region" description="Basic and acidic residues" evidence="1">
    <location>
        <begin position="162"/>
        <end position="172"/>
    </location>
</feature>
<feature type="region of interest" description="Disordered" evidence="1">
    <location>
        <begin position="621"/>
        <end position="651"/>
    </location>
</feature>
<name>A0AAQ3Q1A5_9LILI</name>
<dbReference type="InterPro" id="IPR025486">
    <property type="entry name" value="DUF4378"/>
</dbReference>
<evidence type="ECO:0000256" key="1">
    <source>
        <dbReference type="SAM" id="MobiDB-lite"/>
    </source>
</evidence>
<dbReference type="Pfam" id="PF14309">
    <property type="entry name" value="DUF4378"/>
    <property type="match status" value="1"/>
</dbReference>
<feature type="domain" description="DUF4378" evidence="2">
    <location>
        <begin position="713"/>
        <end position="878"/>
    </location>
</feature>
<gene>
    <name evidence="4" type="ORF">Cni_G03490</name>
</gene>
<evidence type="ECO:0000313" key="4">
    <source>
        <dbReference type="EMBL" id="WOK94785.1"/>
    </source>
</evidence>
<feature type="region of interest" description="Disordered" evidence="1">
    <location>
        <begin position="245"/>
        <end position="270"/>
    </location>
</feature>
<feature type="compositionally biased region" description="Polar residues" evidence="1">
    <location>
        <begin position="254"/>
        <end position="270"/>
    </location>
</feature>
<evidence type="ECO:0000313" key="5">
    <source>
        <dbReference type="Proteomes" id="UP001327560"/>
    </source>
</evidence>
<dbReference type="AlphaFoldDB" id="A0AAQ3Q1A5"/>
<organism evidence="4 5">
    <name type="scientific">Canna indica</name>
    <name type="common">Indian-shot</name>
    <dbReference type="NCBI Taxonomy" id="4628"/>
    <lineage>
        <taxon>Eukaryota</taxon>
        <taxon>Viridiplantae</taxon>
        <taxon>Streptophyta</taxon>
        <taxon>Embryophyta</taxon>
        <taxon>Tracheophyta</taxon>
        <taxon>Spermatophyta</taxon>
        <taxon>Magnoliopsida</taxon>
        <taxon>Liliopsida</taxon>
        <taxon>Zingiberales</taxon>
        <taxon>Cannaceae</taxon>
        <taxon>Canna</taxon>
    </lineage>
</organism>
<evidence type="ECO:0008006" key="6">
    <source>
        <dbReference type="Google" id="ProtNLM"/>
    </source>
</evidence>
<feature type="compositionally biased region" description="Low complexity" evidence="1">
    <location>
        <begin position="135"/>
        <end position="151"/>
    </location>
</feature>
<dbReference type="Pfam" id="PF14383">
    <property type="entry name" value="VARLMGL"/>
    <property type="match status" value="1"/>
</dbReference>
<dbReference type="PANTHER" id="PTHR40836:SF4">
    <property type="entry name" value="RB1-INDUCIBLE COILED-COIL PROTEIN"/>
    <property type="match status" value="1"/>
</dbReference>